<dbReference type="Proteomes" id="UP000182624">
    <property type="component" value="Unassembled WGS sequence"/>
</dbReference>
<feature type="domain" description="RNA polymerase sigma-70 region 2" evidence="7">
    <location>
        <begin position="24"/>
        <end position="91"/>
    </location>
</feature>
<comment type="activity regulation">
    <text evidence="6">Negatively regulated by the anti-sigma-I factor RsgI.</text>
</comment>
<keyword evidence="3 6" id="KW-0731">Sigma factor</keyword>
<comment type="function">
    <text evidence="6">Sigma factors are initiation factors that promote the attachment of RNA polymerase to specific initiation sites and are then released.</text>
</comment>
<dbReference type="OrthoDB" id="3190733at2"/>
<dbReference type="SUPFAM" id="SSF88946">
    <property type="entry name" value="Sigma2 domain of RNA polymerase sigma factors"/>
    <property type="match status" value="1"/>
</dbReference>
<feature type="DNA-binding region" description="H-T-H motif" evidence="6">
    <location>
        <begin position="201"/>
        <end position="220"/>
    </location>
</feature>
<keyword evidence="4 6" id="KW-0238">DNA-binding</keyword>
<gene>
    <name evidence="6" type="primary">sigI</name>
    <name evidence="8" type="ORF">SAMN04487928_10840</name>
</gene>
<evidence type="ECO:0000313" key="9">
    <source>
        <dbReference type="Proteomes" id="UP000182624"/>
    </source>
</evidence>
<dbReference type="InterPro" id="IPR013325">
    <property type="entry name" value="RNA_pol_sigma_r2"/>
</dbReference>
<accession>A0A1I5T6V2</accession>
<dbReference type="Gene3D" id="1.10.1740.10">
    <property type="match status" value="1"/>
</dbReference>
<keyword evidence="5 6" id="KW-0804">Transcription</keyword>
<comment type="similarity">
    <text evidence="6">Belongs to the sigma-70 factor family. SigI subfamily.</text>
</comment>
<evidence type="ECO:0000256" key="3">
    <source>
        <dbReference type="ARBA" id="ARBA00023082"/>
    </source>
</evidence>
<evidence type="ECO:0000256" key="2">
    <source>
        <dbReference type="ARBA" id="ARBA00023015"/>
    </source>
</evidence>
<sequence>MEKNAFSEEVIEVKNTPSQLNSFIEKNTGYIKYCAYKCVGRFITESDDEYSIALSAFLEAIDSYDISKGAFSSFANLVIKRRILDHMRKAKHHECELSVEPYLFEGEIDEDKESPISFELKEKSADISYLKQNSIDHQVTVKDEIAEISSKLTDYGFSFMDLTKCSPCTEKTKRACAKAVKAMLTSEELLQKMKRSKTLPMKELEEKSRISRKMMDRYRRYIITATLIINGDYPQLSEYMWFITNSPSNL</sequence>
<keyword evidence="9" id="KW-1185">Reference proteome</keyword>
<comment type="subcellular location">
    <subcellularLocation>
        <location evidence="6">Cytoplasm</location>
    </subcellularLocation>
</comment>
<keyword evidence="2 6" id="KW-0805">Transcription regulation</keyword>
<protein>
    <recommendedName>
        <fullName evidence="6">RNA polymerase sigma factor SigI</fullName>
    </recommendedName>
</protein>
<dbReference type="GO" id="GO:0005737">
    <property type="term" value="C:cytoplasm"/>
    <property type="evidence" value="ECO:0007669"/>
    <property type="project" value="UniProtKB-SubCell"/>
</dbReference>
<dbReference type="InterPro" id="IPR007627">
    <property type="entry name" value="RNA_pol_sigma70_r2"/>
</dbReference>
<dbReference type="InterPro" id="IPR014244">
    <property type="entry name" value="RNA_pol_sigma-I"/>
</dbReference>
<proteinExistence type="inferred from homology"/>
<reference evidence="9" key="1">
    <citation type="submission" date="2016-10" db="EMBL/GenBank/DDBJ databases">
        <authorList>
            <person name="Varghese N."/>
            <person name="Submissions S."/>
        </authorList>
    </citation>
    <scope>NUCLEOTIDE SEQUENCE [LARGE SCALE GENOMIC DNA]</scope>
    <source>
        <strain evidence="9">P18</strain>
    </source>
</reference>
<evidence type="ECO:0000259" key="7">
    <source>
        <dbReference type="Pfam" id="PF04542"/>
    </source>
</evidence>
<dbReference type="PIRSF" id="PIRSF038953">
    <property type="entry name" value="SigI"/>
    <property type="match status" value="1"/>
</dbReference>
<evidence type="ECO:0000313" key="8">
    <source>
        <dbReference type="EMBL" id="SFP78698.1"/>
    </source>
</evidence>
<dbReference type="AlphaFoldDB" id="A0A1I5T6V2"/>
<keyword evidence="1 6" id="KW-0963">Cytoplasm</keyword>
<keyword evidence="6" id="KW-0346">Stress response</keyword>
<dbReference type="EMBL" id="FOXO01000008">
    <property type="protein sequence ID" value="SFP78698.1"/>
    <property type="molecule type" value="Genomic_DNA"/>
</dbReference>
<evidence type="ECO:0000256" key="5">
    <source>
        <dbReference type="ARBA" id="ARBA00023163"/>
    </source>
</evidence>
<dbReference type="GO" id="GO:0003677">
    <property type="term" value="F:DNA binding"/>
    <property type="evidence" value="ECO:0007669"/>
    <property type="project" value="UniProtKB-UniRule"/>
</dbReference>
<evidence type="ECO:0000256" key="4">
    <source>
        <dbReference type="ARBA" id="ARBA00023125"/>
    </source>
</evidence>
<evidence type="ECO:0000256" key="6">
    <source>
        <dbReference type="HAMAP-Rule" id="MF_02064"/>
    </source>
</evidence>
<dbReference type="HAMAP" id="MF_02064">
    <property type="entry name" value="Sigma70_SigI"/>
    <property type="match status" value="1"/>
</dbReference>
<comment type="subunit">
    <text evidence="6">Interacts with RsgI.</text>
</comment>
<dbReference type="RefSeq" id="WP_074886190.1">
    <property type="nucleotide sequence ID" value="NZ_FOXO01000008.1"/>
</dbReference>
<name>A0A1I5T6V2_9FIRM</name>
<evidence type="ECO:0000256" key="1">
    <source>
        <dbReference type="ARBA" id="ARBA00022490"/>
    </source>
</evidence>
<dbReference type="Pfam" id="PF04542">
    <property type="entry name" value="Sigma70_r2"/>
    <property type="match status" value="1"/>
</dbReference>
<feature type="short sequence motif" description="Polymerase core binding" evidence="6">
    <location>
        <begin position="48"/>
        <end position="61"/>
    </location>
</feature>
<organism evidence="8 9">
    <name type="scientific">Butyrivibrio proteoclasticus</name>
    <dbReference type="NCBI Taxonomy" id="43305"/>
    <lineage>
        <taxon>Bacteria</taxon>
        <taxon>Bacillati</taxon>
        <taxon>Bacillota</taxon>
        <taxon>Clostridia</taxon>
        <taxon>Lachnospirales</taxon>
        <taxon>Lachnospiraceae</taxon>
        <taxon>Butyrivibrio</taxon>
    </lineage>
</organism>
<dbReference type="GO" id="GO:0006352">
    <property type="term" value="P:DNA-templated transcription initiation"/>
    <property type="evidence" value="ECO:0007669"/>
    <property type="project" value="UniProtKB-UniRule"/>
</dbReference>
<dbReference type="GO" id="GO:0016987">
    <property type="term" value="F:sigma factor activity"/>
    <property type="evidence" value="ECO:0007669"/>
    <property type="project" value="UniProtKB-UniRule"/>
</dbReference>